<keyword evidence="1" id="KW-0560">Oxidoreductase</keyword>
<protein>
    <submittedName>
        <fullName evidence="4">Predicted oxidoreductase</fullName>
    </submittedName>
</protein>
<dbReference type="Proteomes" id="UP000199682">
    <property type="component" value="Unassembled WGS sequence"/>
</dbReference>
<organism evidence="4 5">
    <name type="scientific">Lentzea albidocapillata subsp. violacea</name>
    <dbReference type="NCBI Taxonomy" id="128104"/>
    <lineage>
        <taxon>Bacteria</taxon>
        <taxon>Bacillati</taxon>
        <taxon>Actinomycetota</taxon>
        <taxon>Actinomycetes</taxon>
        <taxon>Pseudonocardiales</taxon>
        <taxon>Pseudonocardiaceae</taxon>
        <taxon>Lentzea</taxon>
    </lineage>
</organism>
<dbReference type="SUPFAM" id="SSF51430">
    <property type="entry name" value="NAD(P)-linked oxidoreductase"/>
    <property type="match status" value="1"/>
</dbReference>
<dbReference type="FunFam" id="3.20.20.100:FF:000004">
    <property type="entry name" value="Oxidoreductase, aldo/keto reductase"/>
    <property type="match status" value="1"/>
</dbReference>
<sequence>MEYRPLGRSGIKVSKLTLGAQNFGQQGVTDHSESERLLAAALDAGINTIDTADVYGDSEVIIGDYLQRTGRRDDVVVATKFGVKGLSKDPNAKGGSRRWVTRCVERSLKRLKTDYIDLFQFYRFDKYTDIEETLGALTDLVSAGKVLAVGLSTFPPELIVEAHWASEKHNFVRFRSEQSPYSIFARAVEGHLLPTCQRYGMGVLTWGSLNGGWLSGAYRAGQPFPADSRAARMKIDPSDPGVRRKLEVVEQLADLAKASDLTLAQLALGFVTEHPAVSSAIVGPRNVEQLQSALAGAGVRLGLDVLERIDEIVAPGAYVDAAPGSCMSSNRGDSGFTAEPFRNPEQRRRSR</sequence>
<dbReference type="EMBL" id="FNET01000031">
    <property type="protein sequence ID" value="SDN00315.1"/>
    <property type="molecule type" value="Genomic_DNA"/>
</dbReference>
<dbReference type="PANTHER" id="PTHR43364">
    <property type="entry name" value="NADH-SPECIFIC METHYLGLYOXAL REDUCTASE-RELATED"/>
    <property type="match status" value="1"/>
</dbReference>
<dbReference type="RefSeq" id="WP_090014693.1">
    <property type="nucleotide sequence ID" value="NZ_FNET01000031.1"/>
</dbReference>
<dbReference type="PANTHER" id="PTHR43364:SF4">
    <property type="entry name" value="NAD(P)-LINKED OXIDOREDUCTASE SUPERFAMILY PROTEIN"/>
    <property type="match status" value="1"/>
</dbReference>
<gene>
    <name evidence="4" type="ORF">SAMN04488074_13145</name>
</gene>
<dbReference type="Gene3D" id="3.20.20.100">
    <property type="entry name" value="NADP-dependent oxidoreductase domain"/>
    <property type="match status" value="1"/>
</dbReference>
<dbReference type="GO" id="GO:0005829">
    <property type="term" value="C:cytosol"/>
    <property type="evidence" value="ECO:0007669"/>
    <property type="project" value="TreeGrafter"/>
</dbReference>
<feature type="domain" description="NADP-dependent oxidoreductase" evidence="3">
    <location>
        <begin position="15"/>
        <end position="313"/>
    </location>
</feature>
<dbReference type="InterPro" id="IPR050523">
    <property type="entry name" value="AKR_Detox_Biosynth"/>
</dbReference>
<accession>A0A1G9XVX7</accession>
<feature type="compositionally biased region" description="Basic and acidic residues" evidence="2">
    <location>
        <begin position="342"/>
        <end position="351"/>
    </location>
</feature>
<dbReference type="InterPro" id="IPR023210">
    <property type="entry name" value="NADP_OxRdtase_dom"/>
</dbReference>
<dbReference type="Pfam" id="PF00248">
    <property type="entry name" value="Aldo_ket_red"/>
    <property type="match status" value="1"/>
</dbReference>
<evidence type="ECO:0000313" key="4">
    <source>
        <dbReference type="EMBL" id="SDN00315.1"/>
    </source>
</evidence>
<dbReference type="InterPro" id="IPR036812">
    <property type="entry name" value="NAD(P)_OxRdtase_dom_sf"/>
</dbReference>
<evidence type="ECO:0000313" key="5">
    <source>
        <dbReference type="Proteomes" id="UP000199682"/>
    </source>
</evidence>
<dbReference type="GO" id="GO:0016491">
    <property type="term" value="F:oxidoreductase activity"/>
    <property type="evidence" value="ECO:0007669"/>
    <property type="project" value="UniProtKB-KW"/>
</dbReference>
<evidence type="ECO:0000256" key="1">
    <source>
        <dbReference type="ARBA" id="ARBA00023002"/>
    </source>
</evidence>
<dbReference type="InterPro" id="IPR020471">
    <property type="entry name" value="AKR"/>
</dbReference>
<evidence type="ECO:0000256" key="2">
    <source>
        <dbReference type="SAM" id="MobiDB-lite"/>
    </source>
</evidence>
<reference evidence="5" key="1">
    <citation type="submission" date="2016-10" db="EMBL/GenBank/DDBJ databases">
        <authorList>
            <person name="Varghese N."/>
            <person name="Submissions S."/>
        </authorList>
    </citation>
    <scope>NUCLEOTIDE SEQUENCE [LARGE SCALE GENOMIC DNA]</scope>
    <source>
        <strain evidence="5">DSM 44796</strain>
    </source>
</reference>
<proteinExistence type="predicted"/>
<feature type="region of interest" description="Disordered" evidence="2">
    <location>
        <begin position="328"/>
        <end position="351"/>
    </location>
</feature>
<dbReference type="AlphaFoldDB" id="A0A1G9XVX7"/>
<evidence type="ECO:0000259" key="3">
    <source>
        <dbReference type="Pfam" id="PF00248"/>
    </source>
</evidence>
<name>A0A1G9XVX7_9PSEU</name>
<dbReference type="PRINTS" id="PR00069">
    <property type="entry name" value="ALDKETRDTASE"/>
</dbReference>